<dbReference type="AlphaFoldDB" id="A0A4R5LNW9"/>
<keyword evidence="1" id="KW-0732">Signal</keyword>
<evidence type="ECO:0000313" key="4">
    <source>
        <dbReference type="Proteomes" id="UP000295554"/>
    </source>
</evidence>
<dbReference type="OrthoDB" id="5293344at2"/>
<feature type="chain" id="PRO_5020799339" description="Endonuclease/exonuclease/phosphatase domain-containing protein" evidence="1">
    <location>
        <begin position="28"/>
        <end position="298"/>
    </location>
</feature>
<keyword evidence="4" id="KW-1185">Reference proteome</keyword>
<comment type="caution">
    <text evidence="3">The sequence shown here is derived from an EMBL/GenBank/DDBJ whole genome shotgun (WGS) entry which is preliminary data.</text>
</comment>
<dbReference type="GO" id="GO:0016020">
    <property type="term" value="C:membrane"/>
    <property type="evidence" value="ECO:0007669"/>
    <property type="project" value="GOC"/>
</dbReference>
<dbReference type="PROSITE" id="PS51257">
    <property type="entry name" value="PROKAR_LIPOPROTEIN"/>
    <property type="match status" value="1"/>
</dbReference>
<dbReference type="GO" id="GO:0003824">
    <property type="term" value="F:catalytic activity"/>
    <property type="evidence" value="ECO:0007669"/>
    <property type="project" value="InterPro"/>
</dbReference>
<evidence type="ECO:0000259" key="2">
    <source>
        <dbReference type="Pfam" id="PF03372"/>
    </source>
</evidence>
<dbReference type="PANTHER" id="PTHR14859:SF15">
    <property type="entry name" value="ENDONUCLEASE_EXONUCLEASE_PHOSPHATASE DOMAIN-CONTAINING PROTEIN"/>
    <property type="match status" value="1"/>
</dbReference>
<dbReference type="Proteomes" id="UP000295554">
    <property type="component" value="Unassembled WGS sequence"/>
</dbReference>
<gene>
    <name evidence="3" type="ORF">E2F43_16390</name>
</gene>
<dbReference type="InterPro" id="IPR036691">
    <property type="entry name" value="Endo/exonu/phosph_ase_sf"/>
</dbReference>
<dbReference type="GO" id="GO:0006506">
    <property type="term" value="P:GPI anchor biosynthetic process"/>
    <property type="evidence" value="ECO:0007669"/>
    <property type="project" value="TreeGrafter"/>
</dbReference>
<dbReference type="Gene3D" id="3.60.10.10">
    <property type="entry name" value="Endonuclease/exonuclease/phosphatase"/>
    <property type="match status" value="1"/>
</dbReference>
<evidence type="ECO:0000313" key="3">
    <source>
        <dbReference type="EMBL" id="TDG11941.1"/>
    </source>
</evidence>
<accession>A0A4R5LNW9</accession>
<feature type="signal peptide" evidence="1">
    <location>
        <begin position="1"/>
        <end position="27"/>
    </location>
</feature>
<name>A0A4R5LNW9_9GAMM</name>
<proteinExistence type="predicted"/>
<dbReference type="SUPFAM" id="SSF56219">
    <property type="entry name" value="DNase I-like"/>
    <property type="match status" value="1"/>
</dbReference>
<evidence type="ECO:0000256" key="1">
    <source>
        <dbReference type="SAM" id="SignalP"/>
    </source>
</evidence>
<feature type="domain" description="Endonuclease/exonuclease/phosphatase" evidence="2">
    <location>
        <begin position="56"/>
        <end position="286"/>
    </location>
</feature>
<dbReference type="InterPro" id="IPR051916">
    <property type="entry name" value="GPI-anchor_lipid_remodeler"/>
</dbReference>
<dbReference type="Pfam" id="PF03372">
    <property type="entry name" value="Exo_endo_phos"/>
    <property type="match status" value="1"/>
</dbReference>
<dbReference type="InterPro" id="IPR005135">
    <property type="entry name" value="Endo/exonuclease/phosphatase"/>
</dbReference>
<organism evidence="3 4">
    <name type="scientific">Seongchinamella unica</name>
    <dbReference type="NCBI Taxonomy" id="2547392"/>
    <lineage>
        <taxon>Bacteria</taxon>
        <taxon>Pseudomonadati</taxon>
        <taxon>Pseudomonadota</taxon>
        <taxon>Gammaproteobacteria</taxon>
        <taxon>Cellvibrionales</taxon>
        <taxon>Halieaceae</taxon>
        <taxon>Seongchinamella</taxon>
    </lineage>
</organism>
<dbReference type="PANTHER" id="PTHR14859">
    <property type="entry name" value="CALCOFLUOR WHITE HYPERSENSITIVE PROTEIN PRECURSOR"/>
    <property type="match status" value="1"/>
</dbReference>
<sequence length="298" mass="32711">MNGHKPMNKMLAGAMSLLLLSCNTIRAEEPRQQPLTVQHNDSAAIAPPGEILRVATLNIAHGRGQSLNQLLVSTEDIAGNLDRIAQFLRSKSIHIAALQEVDSPSAWSGNIDQANVLARIAGYPWWVQASHASLWIARYGTAILSTLPIPAAVSLDFSPSPPTAGKGFTLAQIEWDPGAGETVMVDVISIHMDFSRESVRRAQLDELAALMNNRQHPVILMGDFNSETLAASLMASAAENQRHLNTWVDDKSELFTYKKKRLDWIIVSDELEFVSYTTAQDLLSDHKAVIAELRLADQ</sequence>
<dbReference type="EMBL" id="SMSE01000004">
    <property type="protein sequence ID" value="TDG11941.1"/>
    <property type="molecule type" value="Genomic_DNA"/>
</dbReference>
<reference evidence="3 4" key="1">
    <citation type="submission" date="2019-03" db="EMBL/GenBank/DDBJ databases">
        <title>Seongchinamella monodicae gen. nov., sp. nov., a novel member of the Gammaproteobacteria isolated from a tidal mudflat of beach.</title>
        <authorList>
            <person name="Yang H.G."/>
            <person name="Kang J.W."/>
            <person name="Lee S.D."/>
        </authorList>
    </citation>
    <scope>NUCLEOTIDE SEQUENCE [LARGE SCALE GENOMIC DNA]</scope>
    <source>
        <strain evidence="3 4">GH4-78</strain>
    </source>
</reference>
<protein>
    <recommendedName>
        <fullName evidence="2">Endonuclease/exonuclease/phosphatase domain-containing protein</fullName>
    </recommendedName>
</protein>